<dbReference type="Pfam" id="PF13399">
    <property type="entry name" value="LytR_C"/>
    <property type="match status" value="1"/>
</dbReference>
<dbReference type="AlphaFoldDB" id="A0A3M2KY78"/>
<evidence type="ECO:0000256" key="1">
    <source>
        <dbReference type="SAM" id="Phobius"/>
    </source>
</evidence>
<feature type="transmembrane region" description="Helical" evidence="1">
    <location>
        <begin position="26"/>
        <end position="45"/>
    </location>
</feature>
<protein>
    <submittedName>
        <fullName evidence="3">LytR family transcriptional regulator</fullName>
    </submittedName>
</protein>
<gene>
    <name evidence="3" type="ORF">EBN03_22890</name>
</gene>
<evidence type="ECO:0000313" key="3">
    <source>
        <dbReference type="EMBL" id="RMI30211.1"/>
    </source>
</evidence>
<evidence type="ECO:0000259" key="2">
    <source>
        <dbReference type="Pfam" id="PF13399"/>
    </source>
</evidence>
<keyword evidence="1" id="KW-1133">Transmembrane helix</keyword>
<dbReference type="EMBL" id="RFFH01000011">
    <property type="protein sequence ID" value="RMI30211.1"/>
    <property type="molecule type" value="Genomic_DNA"/>
</dbReference>
<dbReference type="RefSeq" id="WP_122190283.1">
    <property type="nucleotide sequence ID" value="NZ_RFFH01000011.1"/>
</dbReference>
<keyword evidence="1" id="KW-0812">Transmembrane</keyword>
<keyword evidence="1" id="KW-0472">Membrane</keyword>
<dbReference type="InterPro" id="IPR027381">
    <property type="entry name" value="LytR/CpsA/Psr_C"/>
</dbReference>
<dbReference type="NCBIfam" id="NF035953">
    <property type="entry name" value="integrity_Cei"/>
    <property type="match status" value="1"/>
</dbReference>
<dbReference type="OrthoDB" id="5194885at2"/>
<dbReference type="Proteomes" id="UP000279275">
    <property type="component" value="Unassembled WGS sequence"/>
</dbReference>
<feature type="domain" description="LytR/CpsA/Psr regulator C-terminal" evidence="2">
    <location>
        <begin position="94"/>
        <end position="185"/>
    </location>
</feature>
<reference evidence="3 4" key="1">
    <citation type="submission" date="2018-10" db="EMBL/GenBank/DDBJ databases">
        <title>Isolation from cow dung.</title>
        <authorList>
            <person name="Ling L."/>
        </authorList>
    </citation>
    <scope>NUCLEOTIDE SEQUENCE [LARGE SCALE GENOMIC DNA]</scope>
    <source>
        <strain evidence="3 4">NEAU-LL90</strain>
    </source>
</reference>
<comment type="caution">
    <text evidence="3">The sequence shown here is derived from an EMBL/GenBank/DDBJ whole genome shotgun (WGS) entry which is preliminary data.</text>
</comment>
<accession>A0A3M2KY78</accession>
<keyword evidence="4" id="KW-1185">Reference proteome</keyword>
<proteinExistence type="predicted"/>
<dbReference type="Gene3D" id="3.30.70.2390">
    <property type="match status" value="1"/>
</dbReference>
<sequence>MVSLITEGSASDAQGRPFPRRRHQPWVAVVAVLFLICAVVWIKAFTTTERSHAAPSCAAPTAPANPTAAPPAPLGQRVSNSRLHDVEPAALSQSKVRVFNASGKSGLAEQIATRLRDYGFASPPPPMFANDPVYVNNDLECVGQIRYGVDGRPAAAAAQLIAPCAELIEDGRTDDTVDLALGSLFGNDLRPGNDAEEVLKALKNAPPNGASIDSTLLAAARNGNC</sequence>
<evidence type="ECO:0000313" key="4">
    <source>
        <dbReference type="Proteomes" id="UP000279275"/>
    </source>
</evidence>
<organism evidence="3 4">
    <name type="scientific">Nocardia stercoris</name>
    <dbReference type="NCBI Taxonomy" id="2483361"/>
    <lineage>
        <taxon>Bacteria</taxon>
        <taxon>Bacillati</taxon>
        <taxon>Actinomycetota</taxon>
        <taxon>Actinomycetes</taxon>
        <taxon>Mycobacteriales</taxon>
        <taxon>Nocardiaceae</taxon>
        <taxon>Nocardia</taxon>
    </lineage>
</organism>
<name>A0A3M2KY78_9NOCA</name>